<dbReference type="Gene3D" id="3.30.1140.32">
    <property type="entry name" value="Ribosomal protein S3, C-terminal domain"/>
    <property type="match status" value="1"/>
</dbReference>
<comment type="caution">
    <text evidence="9">The sequence shown here is derived from an EMBL/GenBank/DDBJ whole genome shotgun (WGS) entry which is preliminary data.</text>
</comment>
<evidence type="ECO:0000313" key="9">
    <source>
        <dbReference type="EMBL" id="OMJ65293.1"/>
    </source>
</evidence>
<evidence type="ECO:0000259" key="8">
    <source>
        <dbReference type="Pfam" id="PF07650"/>
    </source>
</evidence>
<proteinExistence type="inferred from homology"/>
<evidence type="ECO:0000313" key="10">
    <source>
        <dbReference type="Proteomes" id="UP000187209"/>
    </source>
</evidence>
<dbReference type="GO" id="GO:0005634">
    <property type="term" value="C:nucleus"/>
    <property type="evidence" value="ECO:0007669"/>
    <property type="project" value="TreeGrafter"/>
</dbReference>
<dbReference type="Gene3D" id="3.30.300.20">
    <property type="match status" value="1"/>
</dbReference>
<evidence type="ECO:0000259" key="7">
    <source>
        <dbReference type="Pfam" id="PF00189"/>
    </source>
</evidence>
<evidence type="ECO:0000256" key="4">
    <source>
        <dbReference type="ARBA" id="ARBA00023274"/>
    </source>
</evidence>
<keyword evidence="2" id="KW-0694">RNA-binding</keyword>
<dbReference type="InterPro" id="IPR001351">
    <property type="entry name" value="Ribosomal_uS3_C"/>
</dbReference>
<dbReference type="AlphaFoldDB" id="A0A1R2AL88"/>
<dbReference type="InterPro" id="IPR036419">
    <property type="entry name" value="Ribosomal_S3_C_sf"/>
</dbReference>
<evidence type="ECO:0000256" key="6">
    <source>
        <dbReference type="ARBA" id="ARBA00035408"/>
    </source>
</evidence>
<dbReference type="Pfam" id="PF07650">
    <property type="entry name" value="KH_2"/>
    <property type="match status" value="1"/>
</dbReference>
<reference evidence="9 10" key="1">
    <citation type="submission" date="2016-11" db="EMBL/GenBank/DDBJ databases">
        <title>The macronuclear genome of Stentor coeruleus: a giant cell with tiny introns.</title>
        <authorList>
            <person name="Slabodnick M."/>
            <person name="Ruby J.G."/>
            <person name="Reiff S.B."/>
            <person name="Swart E.C."/>
            <person name="Gosai S."/>
            <person name="Prabakaran S."/>
            <person name="Witkowska E."/>
            <person name="Larue G.E."/>
            <person name="Fisher S."/>
            <person name="Freeman R.M."/>
            <person name="Gunawardena J."/>
            <person name="Chu W."/>
            <person name="Stover N.A."/>
            <person name="Gregory B.D."/>
            <person name="Nowacki M."/>
            <person name="Derisi J."/>
            <person name="Roy S.W."/>
            <person name="Marshall W.F."/>
            <person name="Sood P."/>
        </authorList>
    </citation>
    <scope>NUCLEOTIDE SEQUENCE [LARGE SCALE GENOMIC DNA]</scope>
    <source>
        <strain evidence="9">WM001</strain>
    </source>
</reference>
<dbReference type="GO" id="GO:0006412">
    <property type="term" value="P:translation"/>
    <property type="evidence" value="ECO:0007669"/>
    <property type="project" value="InterPro"/>
</dbReference>
<dbReference type="SUPFAM" id="SSF54821">
    <property type="entry name" value="Ribosomal protein S3 C-terminal domain"/>
    <property type="match status" value="1"/>
</dbReference>
<dbReference type="GO" id="GO:0003723">
    <property type="term" value="F:RNA binding"/>
    <property type="evidence" value="ECO:0007669"/>
    <property type="project" value="UniProtKB-KW"/>
</dbReference>
<feature type="domain" description="Small ribosomal subunit protein uS3 C-terminal" evidence="7">
    <location>
        <begin position="111"/>
        <end position="193"/>
    </location>
</feature>
<dbReference type="SUPFAM" id="SSF54814">
    <property type="entry name" value="Prokaryotic type KH domain (KH-domain type II)"/>
    <property type="match status" value="1"/>
</dbReference>
<dbReference type="FunFam" id="3.30.1140.32:FF:000013">
    <property type="entry name" value="40S ribosomal protein S3"/>
    <property type="match status" value="1"/>
</dbReference>
<dbReference type="InterPro" id="IPR009019">
    <property type="entry name" value="KH_sf_prok-type"/>
</dbReference>
<dbReference type="InterPro" id="IPR057258">
    <property type="entry name" value="Ribosomal_uS3"/>
</dbReference>
<dbReference type="NCBIfam" id="TIGR01008">
    <property type="entry name" value="uS3_euk_arch"/>
    <property type="match status" value="1"/>
</dbReference>
<evidence type="ECO:0000256" key="2">
    <source>
        <dbReference type="ARBA" id="ARBA00022884"/>
    </source>
</evidence>
<sequence length="223" mass="24883">MEGENQAHTICKKRKFIQEGLKRAELHCFLARTLAQEGYAGMELVSTSSQTTVSIYATQIDKVVGENNTRVRELNSLIRKRFNYAKDTLDLLARKVPNRGVSAAVQAESLKYKLLNGFPVRMAANGVIRFVMKSGAKGIEVAVSGKIRAQRAKTMKFRDGYFISSGEPRRVFVDEAVRHVHMKQGVLGVQVRIMLSHDPEGIVGPKKPLPDFVEIIEPKDQTA</sequence>
<name>A0A1R2AL88_9CILI</name>
<organism evidence="9 10">
    <name type="scientific">Stentor coeruleus</name>
    <dbReference type="NCBI Taxonomy" id="5963"/>
    <lineage>
        <taxon>Eukaryota</taxon>
        <taxon>Sar</taxon>
        <taxon>Alveolata</taxon>
        <taxon>Ciliophora</taxon>
        <taxon>Postciliodesmatophora</taxon>
        <taxon>Heterotrichea</taxon>
        <taxon>Heterotrichida</taxon>
        <taxon>Stentoridae</taxon>
        <taxon>Stentor</taxon>
    </lineage>
</organism>
<dbReference type="InterPro" id="IPR005703">
    <property type="entry name" value="Ribosomal_uS3_euk/arc"/>
</dbReference>
<dbReference type="EMBL" id="MPUH01002248">
    <property type="protein sequence ID" value="OMJ65293.1"/>
    <property type="molecule type" value="Genomic_DNA"/>
</dbReference>
<keyword evidence="4" id="KW-0687">Ribonucleoprotein</keyword>
<keyword evidence="10" id="KW-1185">Reference proteome</keyword>
<protein>
    <recommendedName>
        <fullName evidence="5">Small ribosomal subunit protein uS3</fullName>
    </recommendedName>
    <alternativeName>
        <fullName evidence="6">40S ribosomal protein S3</fullName>
    </alternativeName>
</protein>
<accession>A0A1R2AL88</accession>
<evidence type="ECO:0000256" key="5">
    <source>
        <dbReference type="ARBA" id="ARBA00035257"/>
    </source>
</evidence>
<feature type="domain" description="KH type-2" evidence="8">
    <location>
        <begin position="27"/>
        <end position="84"/>
    </location>
</feature>
<comment type="similarity">
    <text evidence="1">Belongs to the universal ribosomal protein uS3 family.</text>
</comment>
<evidence type="ECO:0000256" key="3">
    <source>
        <dbReference type="ARBA" id="ARBA00022980"/>
    </source>
</evidence>
<dbReference type="PANTHER" id="PTHR11760:SF32">
    <property type="entry name" value="SMALL RIBOSOMAL SUBUNIT PROTEIN US3"/>
    <property type="match status" value="1"/>
</dbReference>
<dbReference type="GO" id="GO:0022627">
    <property type="term" value="C:cytosolic small ribosomal subunit"/>
    <property type="evidence" value="ECO:0007669"/>
    <property type="project" value="TreeGrafter"/>
</dbReference>
<dbReference type="OrthoDB" id="10248446at2759"/>
<dbReference type="Proteomes" id="UP000187209">
    <property type="component" value="Unassembled WGS sequence"/>
</dbReference>
<dbReference type="Pfam" id="PF00189">
    <property type="entry name" value="Ribosomal_S3_C"/>
    <property type="match status" value="1"/>
</dbReference>
<gene>
    <name evidence="9" type="ORF">SteCoe_38567</name>
</gene>
<keyword evidence="3" id="KW-0689">Ribosomal protein</keyword>
<dbReference type="GO" id="GO:0003735">
    <property type="term" value="F:structural constituent of ribosome"/>
    <property type="evidence" value="ECO:0007669"/>
    <property type="project" value="InterPro"/>
</dbReference>
<dbReference type="PANTHER" id="PTHR11760">
    <property type="entry name" value="30S/40S RIBOSOMAL PROTEIN S3"/>
    <property type="match status" value="1"/>
</dbReference>
<dbReference type="InterPro" id="IPR004044">
    <property type="entry name" value="KH_dom_type_2"/>
</dbReference>
<evidence type="ECO:0000256" key="1">
    <source>
        <dbReference type="ARBA" id="ARBA00010761"/>
    </source>
</evidence>
<dbReference type="NCBIfam" id="NF003219">
    <property type="entry name" value="PRK04191.1"/>
    <property type="match status" value="1"/>
</dbReference>
<dbReference type="InterPro" id="IPR015946">
    <property type="entry name" value="KH_dom-like_a/b"/>
</dbReference>